<keyword evidence="1 4" id="KW-0378">Hydrolase</keyword>
<protein>
    <submittedName>
        <fullName evidence="4">Alpha/beta hydrolase</fullName>
    </submittedName>
</protein>
<dbReference type="InterPro" id="IPR029058">
    <property type="entry name" value="AB_hydrolase_fold"/>
</dbReference>
<comment type="caution">
    <text evidence="4">The sequence shown here is derived from an EMBL/GenBank/DDBJ whole genome shotgun (WGS) entry which is preliminary data.</text>
</comment>
<dbReference type="Pfam" id="PF20434">
    <property type="entry name" value="BD-FAE"/>
    <property type="match status" value="1"/>
</dbReference>
<accession>A0ABT3GG28</accession>
<dbReference type="InterPro" id="IPR049492">
    <property type="entry name" value="BD-FAE-like_dom"/>
</dbReference>
<evidence type="ECO:0000259" key="3">
    <source>
        <dbReference type="Pfam" id="PF20434"/>
    </source>
</evidence>
<keyword evidence="5" id="KW-1185">Reference proteome</keyword>
<dbReference type="PROSITE" id="PS00122">
    <property type="entry name" value="CARBOXYLESTERASE_B_1"/>
    <property type="match status" value="1"/>
</dbReference>
<reference evidence="4 5" key="1">
    <citation type="submission" date="2022-10" db="EMBL/GenBank/DDBJ databases">
        <title>Luteolibacter arcticus strain CCTCC AB 2014275, whole genome shotgun sequencing project.</title>
        <authorList>
            <person name="Zhao G."/>
            <person name="Shen L."/>
        </authorList>
    </citation>
    <scope>NUCLEOTIDE SEQUENCE [LARGE SCALE GENOMIC DNA]</scope>
    <source>
        <strain evidence="4 5">CCTCC AB 2014275</strain>
    </source>
</reference>
<dbReference type="SUPFAM" id="SSF53474">
    <property type="entry name" value="alpha/beta-Hydrolases"/>
    <property type="match status" value="1"/>
</dbReference>
<feature type="chain" id="PRO_5045170749" evidence="2">
    <location>
        <begin position="22"/>
        <end position="283"/>
    </location>
</feature>
<evidence type="ECO:0000256" key="1">
    <source>
        <dbReference type="ARBA" id="ARBA00022801"/>
    </source>
</evidence>
<dbReference type="RefSeq" id="WP_264486669.1">
    <property type="nucleotide sequence ID" value="NZ_JAPDDT010000003.1"/>
</dbReference>
<dbReference type="InterPro" id="IPR019826">
    <property type="entry name" value="Carboxylesterase_B_AS"/>
</dbReference>
<evidence type="ECO:0000256" key="2">
    <source>
        <dbReference type="SAM" id="SignalP"/>
    </source>
</evidence>
<evidence type="ECO:0000313" key="4">
    <source>
        <dbReference type="EMBL" id="MCW1922560.1"/>
    </source>
</evidence>
<sequence length="283" mass="30447">MVKILLVCLSLMLAAHFPASAKVVRDLPYAGKGSGPLRTLDLHTPDEKREKPRPIFILIHGGGWRTGDKSNSTFAEPKTSWLLDGGYIVASINYRLSPKVEHPAHVEDACKAIAWVQEHAADFGGDPKRIYLLGHSAGAHLAALAAVDVPRLKAAGVDLAGIQGVVLLDGAGYDIPQQYSSLREGSVMQKMYRDAFTSDPAKQRDASPVHRVTTKPPPFLILHITRRLDSPRQSRLLADALRAKGGTAEVVPIPGKSHGTINADCGKPGDPVTLAITKFLTPK</sequence>
<feature type="domain" description="BD-FAE-like" evidence="3">
    <location>
        <begin position="40"/>
        <end position="240"/>
    </location>
</feature>
<dbReference type="Gene3D" id="3.40.50.1820">
    <property type="entry name" value="alpha/beta hydrolase"/>
    <property type="match status" value="1"/>
</dbReference>
<organism evidence="4 5">
    <name type="scientific">Luteolibacter arcticus</name>
    <dbReference type="NCBI Taxonomy" id="1581411"/>
    <lineage>
        <taxon>Bacteria</taxon>
        <taxon>Pseudomonadati</taxon>
        <taxon>Verrucomicrobiota</taxon>
        <taxon>Verrucomicrobiia</taxon>
        <taxon>Verrucomicrobiales</taxon>
        <taxon>Verrucomicrobiaceae</taxon>
        <taxon>Luteolibacter</taxon>
    </lineage>
</organism>
<feature type="signal peptide" evidence="2">
    <location>
        <begin position="1"/>
        <end position="21"/>
    </location>
</feature>
<keyword evidence="2" id="KW-0732">Signal</keyword>
<dbReference type="GO" id="GO:0016787">
    <property type="term" value="F:hydrolase activity"/>
    <property type="evidence" value="ECO:0007669"/>
    <property type="project" value="UniProtKB-KW"/>
</dbReference>
<name>A0ABT3GG28_9BACT</name>
<dbReference type="EMBL" id="JAPDDT010000003">
    <property type="protein sequence ID" value="MCW1922560.1"/>
    <property type="molecule type" value="Genomic_DNA"/>
</dbReference>
<gene>
    <name evidence="4" type="ORF">OKA05_08335</name>
</gene>
<dbReference type="Proteomes" id="UP001320876">
    <property type="component" value="Unassembled WGS sequence"/>
</dbReference>
<dbReference type="PANTHER" id="PTHR48081">
    <property type="entry name" value="AB HYDROLASE SUPERFAMILY PROTEIN C4A8.06C"/>
    <property type="match status" value="1"/>
</dbReference>
<proteinExistence type="predicted"/>
<evidence type="ECO:0000313" key="5">
    <source>
        <dbReference type="Proteomes" id="UP001320876"/>
    </source>
</evidence>
<dbReference type="PANTHER" id="PTHR48081:SF33">
    <property type="entry name" value="KYNURENINE FORMAMIDASE"/>
    <property type="match status" value="1"/>
</dbReference>
<dbReference type="InterPro" id="IPR050300">
    <property type="entry name" value="GDXG_lipolytic_enzyme"/>
</dbReference>